<comment type="similarity">
    <text evidence="1 8">Belongs to the bacterial ribosomal protein bS6 family.</text>
</comment>
<evidence type="ECO:0000313" key="9">
    <source>
        <dbReference type="EMBL" id="TCP70259.1"/>
    </source>
</evidence>
<comment type="caution">
    <text evidence="9">The sequence shown here is derived from an EMBL/GenBank/DDBJ whole genome shotgun (WGS) entry which is preliminary data.</text>
</comment>
<evidence type="ECO:0000256" key="1">
    <source>
        <dbReference type="ARBA" id="ARBA00009512"/>
    </source>
</evidence>
<organism evidence="9 10">
    <name type="scientific">Baia soyae</name>
    <dbReference type="NCBI Taxonomy" id="1544746"/>
    <lineage>
        <taxon>Bacteria</taxon>
        <taxon>Bacillati</taxon>
        <taxon>Bacillota</taxon>
        <taxon>Bacilli</taxon>
        <taxon>Bacillales</taxon>
        <taxon>Thermoactinomycetaceae</taxon>
        <taxon>Baia</taxon>
    </lineage>
</organism>
<evidence type="ECO:0000256" key="5">
    <source>
        <dbReference type="ARBA" id="ARBA00023274"/>
    </source>
</evidence>
<dbReference type="NCBIfam" id="TIGR00166">
    <property type="entry name" value="S6"/>
    <property type="match status" value="1"/>
</dbReference>
<keyword evidence="5 8" id="KW-0687">Ribonucleoprotein</keyword>
<evidence type="ECO:0000256" key="3">
    <source>
        <dbReference type="ARBA" id="ARBA00022884"/>
    </source>
</evidence>
<dbReference type="Proteomes" id="UP000294746">
    <property type="component" value="Unassembled WGS sequence"/>
</dbReference>
<dbReference type="EMBL" id="SLXV01000003">
    <property type="protein sequence ID" value="TCP70259.1"/>
    <property type="molecule type" value="Genomic_DNA"/>
</dbReference>
<dbReference type="InterPro" id="IPR020815">
    <property type="entry name" value="Ribosomal_bS6_CS"/>
</dbReference>
<dbReference type="SUPFAM" id="SSF54995">
    <property type="entry name" value="Ribosomal protein S6"/>
    <property type="match status" value="1"/>
</dbReference>
<dbReference type="FunFam" id="3.30.70.60:FF:000002">
    <property type="entry name" value="30S ribosomal protein S6"/>
    <property type="match status" value="1"/>
</dbReference>
<keyword evidence="3 8" id="KW-0694">RNA-binding</keyword>
<gene>
    <name evidence="8" type="primary">rpsF</name>
    <name evidence="9" type="ORF">EDD57_10375</name>
</gene>
<dbReference type="Pfam" id="PF01250">
    <property type="entry name" value="Ribosomal_S6"/>
    <property type="match status" value="1"/>
</dbReference>
<keyword evidence="4 8" id="KW-0689">Ribosomal protein</keyword>
<accession>A0A4R2RZB4</accession>
<evidence type="ECO:0000256" key="6">
    <source>
        <dbReference type="ARBA" id="ARBA00035104"/>
    </source>
</evidence>
<sequence>MHKYELMYIVRPDMDEEAVKATREKVAGVITNNGGEVVKTDDMGKRRLAYLINKYREGVYTVVNFNGEATMVSELERVINIDENIIRHMVVNMDEK</sequence>
<dbReference type="OrthoDB" id="9812702at2"/>
<dbReference type="GO" id="GO:0006412">
    <property type="term" value="P:translation"/>
    <property type="evidence" value="ECO:0007669"/>
    <property type="project" value="UniProtKB-UniRule"/>
</dbReference>
<dbReference type="GO" id="GO:0070181">
    <property type="term" value="F:small ribosomal subunit rRNA binding"/>
    <property type="evidence" value="ECO:0007669"/>
    <property type="project" value="TreeGrafter"/>
</dbReference>
<dbReference type="AlphaFoldDB" id="A0A4R2RZB4"/>
<dbReference type="PROSITE" id="PS01048">
    <property type="entry name" value="RIBOSOMAL_S6"/>
    <property type="match status" value="1"/>
</dbReference>
<dbReference type="InterPro" id="IPR000529">
    <property type="entry name" value="Ribosomal_bS6"/>
</dbReference>
<comment type="function">
    <text evidence="6 8">Binds together with bS18 to 16S ribosomal RNA.</text>
</comment>
<keyword evidence="10" id="KW-1185">Reference proteome</keyword>
<evidence type="ECO:0000256" key="2">
    <source>
        <dbReference type="ARBA" id="ARBA00022730"/>
    </source>
</evidence>
<dbReference type="PANTHER" id="PTHR21011">
    <property type="entry name" value="MITOCHONDRIAL 28S RIBOSOMAL PROTEIN S6"/>
    <property type="match status" value="1"/>
</dbReference>
<dbReference type="PANTHER" id="PTHR21011:SF1">
    <property type="entry name" value="SMALL RIBOSOMAL SUBUNIT PROTEIN BS6M"/>
    <property type="match status" value="1"/>
</dbReference>
<dbReference type="HAMAP" id="MF_00360">
    <property type="entry name" value="Ribosomal_bS6"/>
    <property type="match status" value="1"/>
</dbReference>
<evidence type="ECO:0000256" key="4">
    <source>
        <dbReference type="ARBA" id="ARBA00022980"/>
    </source>
</evidence>
<evidence type="ECO:0000256" key="8">
    <source>
        <dbReference type="HAMAP-Rule" id="MF_00360"/>
    </source>
</evidence>
<dbReference type="GO" id="GO:0005737">
    <property type="term" value="C:cytoplasm"/>
    <property type="evidence" value="ECO:0007669"/>
    <property type="project" value="UniProtKB-ARBA"/>
</dbReference>
<keyword evidence="2 8" id="KW-0699">rRNA-binding</keyword>
<dbReference type="Gene3D" id="3.30.70.60">
    <property type="match status" value="1"/>
</dbReference>
<dbReference type="InterPro" id="IPR014717">
    <property type="entry name" value="Transl_elong_EF1B/ribsomal_bS6"/>
</dbReference>
<dbReference type="RefSeq" id="WP_131847780.1">
    <property type="nucleotide sequence ID" value="NZ_SLXV01000003.1"/>
</dbReference>
<evidence type="ECO:0000313" key="10">
    <source>
        <dbReference type="Proteomes" id="UP000294746"/>
    </source>
</evidence>
<dbReference type="InterPro" id="IPR020814">
    <property type="entry name" value="Ribosomal_S6_plastid/chlpt"/>
</dbReference>
<dbReference type="InterPro" id="IPR035980">
    <property type="entry name" value="Ribosomal_bS6_sf"/>
</dbReference>
<evidence type="ECO:0000256" key="7">
    <source>
        <dbReference type="ARBA" id="ARBA00035294"/>
    </source>
</evidence>
<dbReference type="CDD" id="cd00473">
    <property type="entry name" value="bS6"/>
    <property type="match status" value="1"/>
</dbReference>
<dbReference type="GO" id="GO:1990904">
    <property type="term" value="C:ribonucleoprotein complex"/>
    <property type="evidence" value="ECO:0007669"/>
    <property type="project" value="UniProtKB-KW"/>
</dbReference>
<dbReference type="GO" id="GO:0003735">
    <property type="term" value="F:structural constituent of ribosome"/>
    <property type="evidence" value="ECO:0007669"/>
    <property type="project" value="InterPro"/>
</dbReference>
<proteinExistence type="inferred from homology"/>
<dbReference type="GO" id="GO:0005840">
    <property type="term" value="C:ribosome"/>
    <property type="evidence" value="ECO:0007669"/>
    <property type="project" value="UniProtKB-KW"/>
</dbReference>
<reference evidence="9 10" key="1">
    <citation type="submission" date="2019-03" db="EMBL/GenBank/DDBJ databases">
        <title>Genomic Encyclopedia of Type Strains, Phase IV (KMG-IV): sequencing the most valuable type-strain genomes for metagenomic binning, comparative biology and taxonomic classification.</title>
        <authorList>
            <person name="Goeker M."/>
        </authorList>
    </citation>
    <scope>NUCLEOTIDE SEQUENCE [LARGE SCALE GENOMIC DNA]</scope>
    <source>
        <strain evidence="9 10">DSM 46831</strain>
    </source>
</reference>
<protein>
    <recommendedName>
        <fullName evidence="7 8">Small ribosomal subunit protein bS6</fullName>
    </recommendedName>
</protein>
<name>A0A4R2RZB4_9BACL</name>